<keyword evidence="4" id="KW-1185">Reference proteome</keyword>
<sequence>MKELENASAKVHITRLQELETHLRNEIEQLTAKRLKGTTDTLGSVYKDSYYKSIYELQKGTGVGSSFAMLDNRQIDKVLAKPWAPDGSNFSARIWKDRDKLVNELQTILTQDLIRGESADKVISDFAERMGVSRHAAERLIRTEAAYFAGQSRLDAYREMGVEQYKFVATLDRRTSEICREMDGRVIRLSEAKAGVNYPPLHVYCRSTTIPHFEDAAPGERAARDDDGKTYMVPGDMTYREWTEKYAPEATEPPKPVEPEPATAPNVTTVTPSLQPPRPTPPKKVRSDADREKDRIFRRRMKSMLGLMKWRPNGLQSSRMKRRRPSGNTQAIITKRSTGHCATLIRRMRSSSLRKRLPAL</sequence>
<dbReference type="NCBIfam" id="TIGR01641">
    <property type="entry name" value="phageSPP1_gp7"/>
    <property type="match status" value="1"/>
</dbReference>
<comment type="caution">
    <text evidence="3">The sequence shown here is derived from an EMBL/GenBank/DDBJ whole genome shotgun (WGS) entry which is preliminary data.</text>
</comment>
<dbReference type="InterPro" id="IPR006528">
    <property type="entry name" value="Phage_head_morphogenesis_dom"/>
</dbReference>
<name>A0ABQ4N639_9BACL</name>
<evidence type="ECO:0000256" key="1">
    <source>
        <dbReference type="SAM" id="MobiDB-lite"/>
    </source>
</evidence>
<evidence type="ECO:0000259" key="2">
    <source>
        <dbReference type="Pfam" id="PF04233"/>
    </source>
</evidence>
<dbReference type="Pfam" id="PF04233">
    <property type="entry name" value="Phage_Mu_F"/>
    <property type="match status" value="1"/>
</dbReference>
<gene>
    <name evidence="3" type="ORF">PACILC2_21900</name>
</gene>
<evidence type="ECO:0000313" key="3">
    <source>
        <dbReference type="EMBL" id="GIQ63622.1"/>
    </source>
</evidence>
<dbReference type="Proteomes" id="UP000680304">
    <property type="component" value="Unassembled WGS sequence"/>
</dbReference>
<feature type="compositionally biased region" description="Low complexity" evidence="1">
    <location>
        <begin position="260"/>
        <end position="273"/>
    </location>
</feature>
<evidence type="ECO:0000313" key="4">
    <source>
        <dbReference type="Proteomes" id="UP000680304"/>
    </source>
</evidence>
<reference evidence="3 4" key="1">
    <citation type="submission" date="2021-04" db="EMBL/GenBank/DDBJ databases">
        <title>Draft genome sequence of Paenibacillus cisolokensis, LC2-13A.</title>
        <authorList>
            <person name="Uke A."/>
            <person name="Chhe C."/>
            <person name="Baramee S."/>
            <person name="Kosugi A."/>
        </authorList>
    </citation>
    <scope>NUCLEOTIDE SEQUENCE [LARGE SCALE GENOMIC DNA]</scope>
    <source>
        <strain evidence="3 4">LC2-13A</strain>
    </source>
</reference>
<organism evidence="3 4">
    <name type="scientific">Paenibacillus cisolokensis</name>
    <dbReference type="NCBI Taxonomy" id="1658519"/>
    <lineage>
        <taxon>Bacteria</taxon>
        <taxon>Bacillati</taxon>
        <taxon>Bacillota</taxon>
        <taxon>Bacilli</taxon>
        <taxon>Bacillales</taxon>
        <taxon>Paenibacillaceae</taxon>
        <taxon>Paenibacillus</taxon>
    </lineage>
</organism>
<dbReference type="EMBL" id="BOVJ01000067">
    <property type="protein sequence ID" value="GIQ63622.1"/>
    <property type="molecule type" value="Genomic_DNA"/>
</dbReference>
<accession>A0ABQ4N639</accession>
<feature type="region of interest" description="Disordered" evidence="1">
    <location>
        <begin position="248"/>
        <end position="291"/>
    </location>
</feature>
<proteinExistence type="predicted"/>
<protein>
    <recommendedName>
        <fullName evidence="2">Phage head morphogenesis domain-containing protein</fullName>
    </recommendedName>
</protein>
<feature type="domain" description="Phage head morphogenesis" evidence="2">
    <location>
        <begin position="104"/>
        <end position="210"/>
    </location>
</feature>